<dbReference type="PROSITE" id="PS01124">
    <property type="entry name" value="HTH_ARAC_FAMILY_2"/>
    <property type="match status" value="1"/>
</dbReference>
<keyword evidence="1" id="KW-0678">Repressor</keyword>
<evidence type="ECO:0000313" key="7">
    <source>
        <dbReference type="Proteomes" id="UP000035050"/>
    </source>
</evidence>
<protein>
    <submittedName>
        <fullName evidence="6">AraC family transcriptional regulator</fullName>
    </submittedName>
</protein>
<organism evidence="6 7">
    <name type="scientific">Pandoraea oxalativorans</name>
    <dbReference type="NCBI Taxonomy" id="573737"/>
    <lineage>
        <taxon>Bacteria</taxon>
        <taxon>Pseudomonadati</taxon>
        <taxon>Pseudomonadota</taxon>
        <taxon>Betaproteobacteria</taxon>
        <taxon>Burkholderiales</taxon>
        <taxon>Burkholderiaceae</taxon>
        <taxon>Pandoraea</taxon>
    </lineage>
</organism>
<dbReference type="GO" id="GO:0003700">
    <property type="term" value="F:DNA-binding transcription factor activity"/>
    <property type="evidence" value="ECO:0007669"/>
    <property type="project" value="InterPro"/>
</dbReference>
<keyword evidence="7" id="KW-1185">Reference proteome</keyword>
<dbReference type="AlphaFoldDB" id="A0A0E3YH23"/>
<dbReference type="InterPro" id="IPR018062">
    <property type="entry name" value="HTH_AraC-typ_CS"/>
</dbReference>
<evidence type="ECO:0000256" key="1">
    <source>
        <dbReference type="ARBA" id="ARBA00022491"/>
    </source>
</evidence>
<dbReference type="InterPro" id="IPR018060">
    <property type="entry name" value="HTH_AraC"/>
</dbReference>
<evidence type="ECO:0000256" key="2">
    <source>
        <dbReference type="ARBA" id="ARBA00023015"/>
    </source>
</evidence>
<dbReference type="PATRIC" id="fig|573737.6.peg.3789"/>
<accession>A0A0E3YH23</accession>
<name>A0A0E3YH23_9BURK</name>
<dbReference type="SUPFAM" id="SSF51182">
    <property type="entry name" value="RmlC-like cupins"/>
    <property type="match status" value="1"/>
</dbReference>
<dbReference type="SMART" id="SM00342">
    <property type="entry name" value="HTH_ARAC"/>
    <property type="match status" value="1"/>
</dbReference>
<gene>
    <name evidence="6" type="ORF">MB84_14385</name>
</gene>
<dbReference type="PROSITE" id="PS00041">
    <property type="entry name" value="HTH_ARAC_FAMILY_1"/>
    <property type="match status" value="1"/>
</dbReference>
<dbReference type="SUPFAM" id="SSF46689">
    <property type="entry name" value="Homeodomain-like"/>
    <property type="match status" value="2"/>
</dbReference>
<keyword evidence="2" id="KW-0805">Transcription regulation</keyword>
<dbReference type="FunFam" id="1.10.10.60:FF:000132">
    <property type="entry name" value="AraC family transcriptional regulator"/>
    <property type="match status" value="1"/>
</dbReference>
<evidence type="ECO:0000259" key="5">
    <source>
        <dbReference type="PROSITE" id="PS01124"/>
    </source>
</evidence>
<dbReference type="PANTHER" id="PTHR11019">
    <property type="entry name" value="HTH-TYPE TRANSCRIPTIONAL REGULATOR NIMR"/>
    <property type="match status" value="1"/>
</dbReference>
<feature type="domain" description="HTH araC/xylS-type" evidence="5">
    <location>
        <begin position="157"/>
        <end position="254"/>
    </location>
</feature>
<dbReference type="InterPro" id="IPR011051">
    <property type="entry name" value="RmlC_Cupin_sf"/>
</dbReference>
<reference evidence="6" key="1">
    <citation type="submission" date="2016-06" db="EMBL/GenBank/DDBJ databases">
        <title>Pandoraea oxalativorans DSM 23570 Genome Sequencing.</title>
        <authorList>
            <person name="Ee R."/>
            <person name="Lim Y.-L."/>
            <person name="Yong D."/>
            <person name="Yin W.-F."/>
            <person name="Chan K.-G."/>
        </authorList>
    </citation>
    <scope>NUCLEOTIDE SEQUENCE</scope>
    <source>
        <strain evidence="6">DSM 23570</strain>
    </source>
</reference>
<dbReference type="Pfam" id="PF12833">
    <property type="entry name" value="HTH_18"/>
    <property type="match status" value="1"/>
</dbReference>
<evidence type="ECO:0000256" key="4">
    <source>
        <dbReference type="ARBA" id="ARBA00023163"/>
    </source>
</evidence>
<dbReference type="InterPro" id="IPR014710">
    <property type="entry name" value="RmlC-like_jellyroll"/>
</dbReference>
<keyword evidence="4" id="KW-0804">Transcription</keyword>
<sequence>MPERAAGALVAPAPISFRTATFEGGEVFEARRQPWAKVGFALTGVMEVSVEGKRFLSPPHYATWIPADASHRCHNRDSVKFVTIYIDREWCREMPDAACTLVLSPLIRAIFSDFLSRDVMTPQGDDDLRLAHVLMDQLRKAPRRDSYLPVSDDPLVKSITDALQLNPSDRRSLADWAESFGATERTVSRRFQSCLGISFNEWRQRLRLVVALSQIEAGKPVQRIADDLGYSTPSAFIAMFRRQTGTSPSFIGTEGG</sequence>
<keyword evidence="3" id="KW-0238">DNA-binding</keyword>
<evidence type="ECO:0000313" key="6">
    <source>
        <dbReference type="EMBL" id="AKC72432.2"/>
    </source>
</evidence>
<dbReference type="InterPro" id="IPR009057">
    <property type="entry name" value="Homeodomain-like_sf"/>
</dbReference>
<dbReference type="OrthoDB" id="9804543at2"/>
<dbReference type="Proteomes" id="UP000035050">
    <property type="component" value="Chromosome"/>
</dbReference>
<dbReference type="RefSeq" id="WP_052653613.1">
    <property type="nucleotide sequence ID" value="NZ_CP011253.3"/>
</dbReference>
<proteinExistence type="predicted"/>
<dbReference type="EMBL" id="CP011253">
    <property type="protein sequence ID" value="AKC72432.2"/>
    <property type="molecule type" value="Genomic_DNA"/>
</dbReference>
<dbReference type="KEGG" id="pox:MB84_14385"/>
<dbReference type="GO" id="GO:0043565">
    <property type="term" value="F:sequence-specific DNA binding"/>
    <property type="evidence" value="ECO:0007669"/>
    <property type="project" value="InterPro"/>
</dbReference>
<evidence type="ECO:0000256" key="3">
    <source>
        <dbReference type="ARBA" id="ARBA00023125"/>
    </source>
</evidence>
<dbReference type="CDD" id="cd06124">
    <property type="entry name" value="cupin_NimR-like_N"/>
    <property type="match status" value="1"/>
</dbReference>
<dbReference type="Gene3D" id="2.60.120.10">
    <property type="entry name" value="Jelly Rolls"/>
    <property type="match status" value="1"/>
</dbReference>
<dbReference type="PANTHER" id="PTHR11019:SF190">
    <property type="entry name" value="ARAC-FAMILY REGULATORY PROTEIN"/>
    <property type="match status" value="1"/>
</dbReference>
<dbReference type="Gene3D" id="1.10.10.60">
    <property type="entry name" value="Homeodomain-like"/>
    <property type="match status" value="1"/>
</dbReference>